<name>A0A7I8L6Q8_SPIIN</name>
<evidence type="ECO:0000313" key="2">
    <source>
        <dbReference type="EMBL" id="CAA7405326.1"/>
    </source>
</evidence>
<dbReference type="OrthoDB" id="778072at2759"/>
<gene>
    <name evidence="2" type="ORF">SI8410_11016004</name>
</gene>
<evidence type="ECO:0000313" key="3">
    <source>
        <dbReference type="Proteomes" id="UP000663760"/>
    </source>
</evidence>
<dbReference type="PANTHER" id="PTHR36351">
    <property type="entry name" value="EMBRYO SAC DEVELOPMENT ARREST 12"/>
    <property type="match status" value="1"/>
</dbReference>
<feature type="domain" description="DUF7138" evidence="1">
    <location>
        <begin position="15"/>
        <end position="101"/>
    </location>
</feature>
<dbReference type="Proteomes" id="UP000663760">
    <property type="component" value="Chromosome 11"/>
</dbReference>
<dbReference type="PANTHER" id="PTHR36351:SF1">
    <property type="entry name" value="EMBRYO SAC DEVELOPMENT ARREST 12"/>
    <property type="match status" value="1"/>
</dbReference>
<protein>
    <recommendedName>
        <fullName evidence="1">DUF7138 domain-containing protein</fullName>
    </recommendedName>
</protein>
<proteinExistence type="predicted"/>
<evidence type="ECO:0000259" key="1">
    <source>
        <dbReference type="Pfam" id="PF23596"/>
    </source>
</evidence>
<organism evidence="2 3">
    <name type="scientific">Spirodela intermedia</name>
    <name type="common">Intermediate duckweed</name>
    <dbReference type="NCBI Taxonomy" id="51605"/>
    <lineage>
        <taxon>Eukaryota</taxon>
        <taxon>Viridiplantae</taxon>
        <taxon>Streptophyta</taxon>
        <taxon>Embryophyta</taxon>
        <taxon>Tracheophyta</taxon>
        <taxon>Spermatophyta</taxon>
        <taxon>Magnoliopsida</taxon>
        <taxon>Liliopsida</taxon>
        <taxon>Araceae</taxon>
        <taxon>Lemnoideae</taxon>
        <taxon>Spirodela</taxon>
    </lineage>
</organism>
<keyword evidence="3" id="KW-1185">Reference proteome</keyword>
<dbReference type="EMBL" id="LR746274">
    <property type="protein sequence ID" value="CAA7405326.1"/>
    <property type="molecule type" value="Genomic_DNA"/>
</dbReference>
<dbReference type="Pfam" id="PF23596">
    <property type="entry name" value="DUF7138"/>
    <property type="match status" value="1"/>
</dbReference>
<dbReference type="AlphaFoldDB" id="A0A7I8L6Q8"/>
<reference evidence="2" key="1">
    <citation type="submission" date="2020-02" db="EMBL/GenBank/DDBJ databases">
        <authorList>
            <person name="Scholz U."/>
            <person name="Mascher M."/>
            <person name="Fiebig A."/>
        </authorList>
    </citation>
    <scope>NUCLEOTIDE SEQUENCE</scope>
</reference>
<sequence>MKEEVIPAPTAALSPFRVLFSDREQEIEVGRVVIDHGFVFEKLQLVVGDMVGVSPDRIALFLLNQRKASPGRPQAEIRRKTPIEEGTDFARIAREKDGAIIVQLKRSRRERRGRSRRDHVVVPEVAILRRPVESKQRSAEAQSIALESAADGSGVVRLLNYEIMKNLQRQRYHLLSSSAASHFPQATVCAICSSTAVKKPVPFHWCVHDRVISEAFRSTAGPIQRPPKRTVVQASA</sequence>
<dbReference type="InterPro" id="IPR055562">
    <property type="entry name" value="DUF7138"/>
</dbReference>
<accession>A0A7I8L6Q8</accession>